<evidence type="ECO:0000256" key="8">
    <source>
        <dbReference type="ARBA" id="ARBA00022771"/>
    </source>
</evidence>
<dbReference type="PANTHER" id="PTHR43152">
    <property type="entry name" value="UVRABC SYSTEM PROTEIN A"/>
    <property type="match status" value="1"/>
</dbReference>
<dbReference type="NCBIfam" id="TIGR00630">
    <property type="entry name" value="uvra"/>
    <property type="match status" value="1"/>
</dbReference>
<dbReference type="CDD" id="cd03271">
    <property type="entry name" value="ABC_UvrA_II"/>
    <property type="match status" value="1"/>
</dbReference>
<dbReference type="SMART" id="SM00382">
    <property type="entry name" value="AAA"/>
    <property type="match status" value="2"/>
</dbReference>
<dbReference type="Gene3D" id="1.10.8.280">
    <property type="entry name" value="ABC transporter ATPase domain-like"/>
    <property type="match status" value="1"/>
</dbReference>
<evidence type="ECO:0000256" key="2">
    <source>
        <dbReference type="ARBA" id="ARBA00022490"/>
    </source>
</evidence>
<evidence type="ECO:0000256" key="6">
    <source>
        <dbReference type="ARBA" id="ARBA00022763"/>
    </source>
</evidence>
<dbReference type="GO" id="GO:0005524">
    <property type="term" value="F:ATP binding"/>
    <property type="evidence" value="ECO:0007669"/>
    <property type="project" value="UniProtKB-KW"/>
</dbReference>
<keyword evidence="4" id="KW-0677">Repeat</keyword>
<dbReference type="AlphaFoldDB" id="A0A2M7XFX3"/>
<dbReference type="FunFam" id="1.20.1580.10:FF:000002">
    <property type="entry name" value="UvrABC system protein A"/>
    <property type="match status" value="1"/>
</dbReference>
<dbReference type="InterPro" id="IPR003439">
    <property type="entry name" value="ABC_transporter-like_ATP-bd"/>
</dbReference>
<dbReference type="InterPro" id="IPR004602">
    <property type="entry name" value="UvrA"/>
</dbReference>
<dbReference type="InterPro" id="IPR017871">
    <property type="entry name" value="ABC_transporter-like_CS"/>
</dbReference>
<name>A0A2M7XFX3_9BACT</name>
<reference evidence="19" key="1">
    <citation type="submission" date="2017-09" db="EMBL/GenBank/DDBJ databases">
        <title>Depth-based differentiation of microbial function through sediment-hosted aquifers and enrichment of novel symbionts in the deep terrestrial subsurface.</title>
        <authorList>
            <person name="Probst A.J."/>
            <person name="Ladd B."/>
            <person name="Jarett J.K."/>
            <person name="Geller-Mcgrath D.E."/>
            <person name="Sieber C.M.K."/>
            <person name="Emerson J.B."/>
            <person name="Anantharaman K."/>
            <person name="Thomas B.C."/>
            <person name="Malmstrom R."/>
            <person name="Stieglmeier M."/>
            <person name="Klingl A."/>
            <person name="Woyke T."/>
            <person name="Ryan C.M."/>
            <person name="Banfield J.F."/>
        </authorList>
    </citation>
    <scope>NUCLEOTIDE SEQUENCE [LARGE SCALE GENOMIC DNA]</scope>
</reference>
<dbReference type="GO" id="GO:0016887">
    <property type="term" value="F:ATP hydrolysis activity"/>
    <property type="evidence" value="ECO:0007669"/>
    <property type="project" value="InterPro"/>
</dbReference>
<keyword evidence="2" id="KW-0963">Cytoplasm</keyword>
<proteinExistence type="inferred from homology"/>
<organism evidence="18 19">
    <name type="scientific">Candidatus Uhrbacteria bacterium CG_4_9_14_3_um_filter_36_7</name>
    <dbReference type="NCBI Taxonomy" id="1975033"/>
    <lineage>
        <taxon>Bacteria</taxon>
        <taxon>Candidatus Uhriibacteriota</taxon>
    </lineage>
</organism>
<evidence type="ECO:0000256" key="16">
    <source>
        <dbReference type="ARBA" id="ARBA00042156"/>
    </source>
</evidence>
<evidence type="ECO:0000313" key="19">
    <source>
        <dbReference type="Proteomes" id="UP000229749"/>
    </source>
</evidence>
<dbReference type="Gene3D" id="1.20.1580.10">
    <property type="entry name" value="ABC transporter ATPase like domain"/>
    <property type="match status" value="3"/>
</dbReference>
<dbReference type="SUPFAM" id="SSF52540">
    <property type="entry name" value="P-loop containing nucleoside triphosphate hydrolases"/>
    <property type="match status" value="2"/>
</dbReference>
<dbReference type="Pfam" id="PF17760">
    <property type="entry name" value="UvrA_inter"/>
    <property type="match status" value="1"/>
</dbReference>
<sequence length="975" mass="109354">MSKSSFLSIRGARVHNLKNIDIDLPKNALVVITGLSGSGKSSLAFDTIYQEGQRRYMESLSSHTRSFLELKEKPDVDEISGLSPTIAIDQKSASYNPRSTVGTTTEIYDYLRLLFARAGQPHCPKCGQVVIEQNFEQILLTVSRWVQKGTVELFAPIIQNQKGEHRHVLLTAKQTGFSFIRFDTTVMEIDEALALRKDKQKPHTIELLIASLIQEENTTSKTQWREILKKGLDYGNGLLILVLKETGEECLLSQYFHCPHCQINLPPLEPRYFSFNTPEGACTECTGLGVKLVFDPNLLIPNKRLTIAEGAIRPWSRVTGNQTSFFRLIDTVGRFYKFSIHTPLEKYSKQAMHVLMFGTGAQLYEVDKKEVEFSGILRQLEQKYKETDSEYIRHEFETYMYEQVCPICEGKRLRPEFLAVTFAQKSLADMVSMSLENFLDFFKRLQKHPDQITDSITPPSFCQTRGHDKEMQQMKQMVFERVSKEVVTRLEHLCEIGLGYLTLDRTTMTLSGGEAQRVRLANQLGRSLSGVIYVLDEPSIGLHSRDTEALIKTLRALRDLGNTVLVVEHDRQIIEAADAIVDVGPGAGIYGGEIVAQGTLVSIKHHKESLTGQYLSGKKTIPLPKKYRKGNGHILTIVDAESFNLKKITVSFPLGTLTCVTGVSGSGKSTLVLDILGNALLQKFYRTKTPPGKHKEIKGMEHLDKVVVVDQSPIGRTPRSNPATYTGVFTAIRDLFASVPEAKMRGYNAGKFSFNVKGGGRCEVCSGDGVRHIEMQFMPDVYVTCEECHGTRYHSETLEIHYRGKSIADVLAMTIEEARLFFCDQATIYEKLHVLFEVGLGYLQLGQSATTLSGGEAQRVKLSTELSRRTTGKTLYILDEPTTGLHFEDTKRLLLILERLVDKGNTVIIIEHNMDVIKVADWIIDMGPEGGEKGGQVIAQATPKDLLEFPKNETAKFLKVCFEKNKNLAKNVDKK</sequence>
<evidence type="ECO:0000259" key="17">
    <source>
        <dbReference type="PROSITE" id="PS50893"/>
    </source>
</evidence>
<evidence type="ECO:0000256" key="12">
    <source>
        <dbReference type="ARBA" id="ARBA00023125"/>
    </source>
</evidence>
<keyword evidence="5" id="KW-0547">Nucleotide-binding</keyword>
<dbReference type="GO" id="GO:0009380">
    <property type="term" value="C:excinuclease repair complex"/>
    <property type="evidence" value="ECO:0007669"/>
    <property type="project" value="InterPro"/>
</dbReference>
<dbReference type="PROSITE" id="PS50893">
    <property type="entry name" value="ABC_TRANSPORTER_2"/>
    <property type="match status" value="1"/>
</dbReference>
<evidence type="ECO:0000256" key="4">
    <source>
        <dbReference type="ARBA" id="ARBA00022737"/>
    </source>
</evidence>
<gene>
    <name evidence="18" type="ORF">CO172_03525</name>
</gene>
<evidence type="ECO:0000256" key="15">
    <source>
        <dbReference type="ARBA" id="ARBA00039316"/>
    </source>
</evidence>
<dbReference type="PANTHER" id="PTHR43152:SF2">
    <property type="entry name" value="DRUG RESISTANCE ABC TRANSPORTER"/>
    <property type="match status" value="1"/>
</dbReference>
<evidence type="ECO:0000256" key="1">
    <source>
        <dbReference type="ARBA" id="ARBA00004496"/>
    </source>
</evidence>
<dbReference type="EMBL" id="PFWS01000054">
    <property type="protein sequence ID" value="PJA46790.1"/>
    <property type="molecule type" value="Genomic_DNA"/>
</dbReference>
<evidence type="ECO:0000256" key="13">
    <source>
        <dbReference type="ARBA" id="ARBA00023204"/>
    </source>
</evidence>
<keyword evidence="12" id="KW-0238">DNA-binding</keyword>
<evidence type="ECO:0000256" key="11">
    <source>
        <dbReference type="ARBA" id="ARBA00022881"/>
    </source>
</evidence>
<keyword evidence="9" id="KW-0862">Zinc</keyword>
<keyword evidence="3" id="KW-0479">Metal-binding</keyword>
<protein>
    <recommendedName>
        <fullName evidence="15">UvrABC system protein A</fullName>
    </recommendedName>
    <alternativeName>
        <fullName evidence="16">Excinuclease ABC subunit A</fullName>
    </alternativeName>
</protein>
<evidence type="ECO:0000256" key="14">
    <source>
        <dbReference type="ARBA" id="ARBA00038000"/>
    </source>
</evidence>
<evidence type="ECO:0000256" key="7">
    <source>
        <dbReference type="ARBA" id="ARBA00022769"/>
    </source>
</evidence>
<comment type="caution">
    <text evidence="18">The sequence shown here is derived from an EMBL/GenBank/DDBJ whole genome shotgun (WGS) entry which is preliminary data.</text>
</comment>
<keyword evidence="13" id="KW-0234">DNA repair</keyword>
<dbReference type="GO" id="GO:0004518">
    <property type="term" value="F:nuclease activity"/>
    <property type="evidence" value="ECO:0007669"/>
    <property type="project" value="UniProtKB-KW"/>
</dbReference>
<dbReference type="InterPro" id="IPR003593">
    <property type="entry name" value="AAA+_ATPase"/>
</dbReference>
<evidence type="ECO:0000256" key="5">
    <source>
        <dbReference type="ARBA" id="ARBA00022741"/>
    </source>
</evidence>
<dbReference type="PROSITE" id="PS00211">
    <property type="entry name" value="ABC_TRANSPORTER_1"/>
    <property type="match status" value="2"/>
</dbReference>
<evidence type="ECO:0000256" key="3">
    <source>
        <dbReference type="ARBA" id="ARBA00022723"/>
    </source>
</evidence>
<dbReference type="GO" id="GO:0008270">
    <property type="term" value="F:zinc ion binding"/>
    <property type="evidence" value="ECO:0007669"/>
    <property type="project" value="UniProtKB-KW"/>
</dbReference>
<dbReference type="Gene3D" id="3.30.190.20">
    <property type="match status" value="1"/>
</dbReference>
<accession>A0A2M7XFX3</accession>
<dbReference type="GO" id="GO:0005737">
    <property type="term" value="C:cytoplasm"/>
    <property type="evidence" value="ECO:0007669"/>
    <property type="project" value="UniProtKB-SubCell"/>
</dbReference>
<dbReference type="Pfam" id="PF17755">
    <property type="entry name" value="UvrA_DNA-bind"/>
    <property type="match status" value="1"/>
</dbReference>
<keyword evidence="6" id="KW-0227">DNA damage</keyword>
<keyword evidence="7" id="KW-0228">DNA excision</keyword>
<dbReference type="GO" id="GO:0003677">
    <property type="term" value="F:DNA binding"/>
    <property type="evidence" value="ECO:0007669"/>
    <property type="project" value="UniProtKB-KW"/>
</dbReference>
<dbReference type="InterPro" id="IPR027417">
    <property type="entry name" value="P-loop_NTPase"/>
</dbReference>
<feature type="domain" description="ABC transporter" evidence="17">
    <location>
        <begin position="621"/>
        <end position="959"/>
    </location>
</feature>
<keyword evidence="8" id="KW-0863">Zinc-finger</keyword>
<dbReference type="GO" id="GO:0006289">
    <property type="term" value="P:nucleotide-excision repair"/>
    <property type="evidence" value="ECO:0007669"/>
    <property type="project" value="InterPro"/>
</dbReference>
<dbReference type="NCBIfam" id="NF001503">
    <property type="entry name" value="PRK00349.1"/>
    <property type="match status" value="1"/>
</dbReference>
<keyword evidence="10" id="KW-0067">ATP-binding</keyword>
<dbReference type="InterPro" id="IPR041552">
    <property type="entry name" value="UvrA_DNA-bd"/>
</dbReference>
<evidence type="ECO:0000313" key="18">
    <source>
        <dbReference type="EMBL" id="PJA46790.1"/>
    </source>
</evidence>
<dbReference type="Gene3D" id="3.40.50.300">
    <property type="entry name" value="P-loop containing nucleotide triphosphate hydrolases"/>
    <property type="match status" value="3"/>
</dbReference>
<comment type="similarity">
    <text evidence="14">Belongs to the ABC transporter superfamily. UvrA family.</text>
</comment>
<keyword evidence="11" id="KW-0267">Excision nuclease</keyword>
<evidence type="ECO:0000256" key="10">
    <source>
        <dbReference type="ARBA" id="ARBA00022840"/>
    </source>
</evidence>
<dbReference type="InterPro" id="IPR041102">
    <property type="entry name" value="UvrA_inter"/>
</dbReference>
<evidence type="ECO:0000256" key="9">
    <source>
        <dbReference type="ARBA" id="ARBA00022833"/>
    </source>
</evidence>
<comment type="subcellular location">
    <subcellularLocation>
        <location evidence="1">Cytoplasm</location>
    </subcellularLocation>
</comment>
<dbReference type="Proteomes" id="UP000229749">
    <property type="component" value="Unassembled WGS sequence"/>
</dbReference>